<feature type="region of interest" description="Disordered" evidence="1">
    <location>
        <begin position="1"/>
        <end position="35"/>
    </location>
</feature>
<dbReference type="AlphaFoldDB" id="A0A3B4X3Q8"/>
<reference evidence="2" key="1">
    <citation type="submission" date="2025-08" db="UniProtKB">
        <authorList>
            <consortium name="Ensembl"/>
        </authorList>
    </citation>
    <scope>IDENTIFICATION</scope>
</reference>
<dbReference type="PANTHER" id="PTHR45913:SF19">
    <property type="entry name" value="LOW QUALITY PROTEIN: ZINC FINGER BED DOMAIN-CONTAINING PROTEIN 5-LIKE"/>
    <property type="match status" value="1"/>
</dbReference>
<evidence type="ECO:0000313" key="2">
    <source>
        <dbReference type="Ensembl" id="ENSSLDP00000010806.1"/>
    </source>
</evidence>
<dbReference type="GeneTree" id="ENSGT00940000160436"/>
<protein>
    <recommendedName>
        <fullName evidence="4">DUF4371 domain-containing protein</fullName>
    </recommendedName>
</protein>
<feature type="compositionally biased region" description="Basic and acidic residues" evidence="1">
    <location>
        <begin position="1"/>
        <end position="12"/>
    </location>
</feature>
<dbReference type="PANTHER" id="PTHR45913">
    <property type="entry name" value="EPM2A-INTERACTING PROTEIN 1"/>
    <property type="match status" value="1"/>
</dbReference>
<proteinExistence type="predicted"/>
<accession>A0A3B4X3Q8</accession>
<evidence type="ECO:0008006" key="4">
    <source>
        <dbReference type="Google" id="ProtNLM"/>
    </source>
</evidence>
<evidence type="ECO:0000313" key="3">
    <source>
        <dbReference type="Proteomes" id="UP000261360"/>
    </source>
</evidence>
<reference evidence="2" key="2">
    <citation type="submission" date="2025-09" db="UniProtKB">
        <authorList>
            <consortium name="Ensembl"/>
        </authorList>
    </citation>
    <scope>IDENTIFICATION</scope>
</reference>
<organism evidence="2 3">
    <name type="scientific">Seriola lalandi dorsalis</name>
    <dbReference type="NCBI Taxonomy" id="1841481"/>
    <lineage>
        <taxon>Eukaryota</taxon>
        <taxon>Metazoa</taxon>
        <taxon>Chordata</taxon>
        <taxon>Craniata</taxon>
        <taxon>Vertebrata</taxon>
        <taxon>Euteleostomi</taxon>
        <taxon>Actinopterygii</taxon>
        <taxon>Neopterygii</taxon>
        <taxon>Teleostei</taxon>
        <taxon>Neoteleostei</taxon>
        <taxon>Acanthomorphata</taxon>
        <taxon>Carangaria</taxon>
        <taxon>Carangiformes</taxon>
        <taxon>Carangidae</taxon>
        <taxon>Seriola</taxon>
    </lineage>
</organism>
<evidence type="ECO:0000256" key="1">
    <source>
        <dbReference type="SAM" id="MobiDB-lite"/>
    </source>
</evidence>
<sequence>MDRFVVRKKPAEQAETAASAGTDSRKRKRERPAKRKYDAEKYIKLGFTFTTNKAGDEIPVCFICSARLSNEAMKPSKLTRHLETHHSSLKGKSIQYFEEMLRIFKGQQTLMKKSATSSENALKASYQVALRVAQCKKPHTIAEQLILPAAVDMCTTMGSEDCANKLKNIPLSDNTIARRIVEMADDVKTQLIEKLRSAQGFSIQIDETTDITNYAGTMCEEFLFCKPLPGRTTGAEIFTVIDNFFKENDISWQNCVALCSDGARAMSGYQTGLLAHIRKVAPGIIWTHCMIHRESLASKELSIELGSVFDSVVKTVNLIKRKALNTRLFSSLCEGSGSEHDSLLYHSEVRWLSRGSVLERVFELRSEIHDFLREHKHNELADNFCDTEWLTKLAYLTDIFAELNKLNSSMQGRNANVLQMYEKMEAFTKKVKRWIERVEEGNLAMFPSIEEYSDSTDIKDIISVHLRKLVLQFQKYFDESDQWRCNSKWILLPFSDNAAAGSNLSAIEEDQLIELSTDSVKRNMYETQPLVKFWVGCQAEYPALAAKAVNSLLPFATTYLCESGFSTLNKYRSRLKPESDMRLCLSTILPRIDRLCGTHHAQKSH</sequence>
<feature type="compositionally biased region" description="Basic residues" evidence="1">
    <location>
        <begin position="25"/>
        <end position="34"/>
    </location>
</feature>
<dbReference type="InterPro" id="IPR012337">
    <property type="entry name" value="RNaseH-like_sf"/>
</dbReference>
<dbReference type="Ensembl" id="ENSSLDT00000011202.1">
    <property type="protein sequence ID" value="ENSSLDP00000010806.1"/>
    <property type="gene ID" value="ENSSLDG00000008600.1"/>
</dbReference>
<dbReference type="SUPFAM" id="SSF53098">
    <property type="entry name" value="Ribonuclease H-like"/>
    <property type="match status" value="1"/>
</dbReference>
<keyword evidence="3" id="KW-1185">Reference proteome</keyword>
<name>A0A3B4X3Q8_SERLL</name>
<dbReference type="Proteomes" id="UP000261360">
    <property type="component" value="Unplaced"/>
</dbReference>